<dbReference type="OrthoDB" id="2471827at2"/>
<dbReference type="SUPFAM" id="SSF81301">
    <property type="entry name" value="Nucleotidyltransferase"/>
    <property type="match status" value="1"/>
</dbReference>
<dbReference type="Pfam" id="PF01909">
    <property type="entry name" value="NTP_transf_2"/>
    <property type="match status" value="1"/>
</dbReference>
<proteinExistence type="predicted"/>
<dbReference type="InterPro" id="IPR043519">
    <property type="entry name" value="NT_sf"/>
</dbReference>
<dbReference type="InterPro" id="IPR002934">
    <property type="entry name" value="Polymerase_NTP_transf_dom"/>
</dbReference>
<feature type="domain" description="Polymerase nucleotidyl transferase" evidence="1">
    <location>
        <begin position="46"/>
        <end position="135"/>
    </location>
</feature>
<dbReference type="EMBL" id="CP041666">
    <property type="protein sequence ID" value="QDP39261.1"/>
    <property type="molecule type" value="Genomic_DNA"/>
</dbReference>
<accession>A0A516KCX2</accession>
<evidence type="ECO:0000259" key="1">
    <source>
        <dbReference type="Pfam" id="PF01909"/>
    </source>
</evidence>
<keyword evidence="2" id="KW-0808">Transferase</keyword>
<evidence type="ECO:0000313" key="2">
    <source>
        <dbReference type="EMBL" id="QDP39261.1"/>
    </source>
</evidence>
<dbReference type="Proteomes" id="UP000315215">
    <property type="component" value="Chromosome"/>
</dbReference>
<sequence length="352" mass="40016">MLELNNTVGKIFIIFIESNFHFYKDNVIGGGLLQNRSNVLIELAANYVEELNIDVGYAGVGGSVGRGEADEYSDLDLIVYTNTSVPKNNLDVLYNGEIIQLDILDIAKIPNEQEILEFPWDYRFLSEMSIIKDNDGLLSDIIKSATNYFNSYDGKKKLLEQVSNIVRERIEFANKCLDENRLYSANIASMGAWAEAGFLYLFVNYNLLSTGGLIPVLEKLNNHIERFKNVSPFSMEGELSDVSLILSSFRQHLRDQGHLYNDLSEVHDTLCDRKIKRLLINKERLNLLWQIYGEAVGLYFETSNGLSLEKYFQDLPISLQNGLSKIGFIPLNKNKVNELSNLSKELLAFCYC</sequence>
<organism evidence="2 3">
    <name type="scientific">Radiobacillus deserti</name>
    <dbReference type="NCBI Taxonomy" id="2594883"/>
    <lineage>
        <taxon>Bacteria</taxon>
        <taxon>Bacillati</taxon>
        <taxon>Bacillota</taxon>
        <taxon>Bacilli</taxon>
        <taxon>Bacillales</taxon>
        <taxon>Bacillaceae</taxon>
        <taxon>Radiobacillus</taxon>
    </lineage>
</organism>
<protein>
    <submittedName>
        <fullName evidence="2">Nucleotidyltransferase domain-containing protein</fullName>
    </submittedName>
</protein>
<gene>
    <name evidence="2" type="ORF">FN924_03035</name>
</gene>
<dbReference type="CDD" id="cd05403">
    <property type="entry name" value="NT_KNTase_like"/>
    <property type="match status" value="1"/>
</dbReference>
<name>A0A516KCX2_9BACI</name>
<dbReference type="GO" id="GO:0016779">
    <property type="term" value="F:nucleotidyltransferase activity"/>
    <property type="evidence" value="ECO:0007669"/>
    <property type="project" value="InterPro"/>
</dbReference>
<reference evidence="2 3" key="1">
    <citation type="submission" date="2019-07" db="EMBL/GenBank/DDBJ databases">
        <authorList>
            <person name="Li J."/>
        </authorList>
    </citation>
    <scope>NUCLEOTIDE SEQUENCE [LARGE SCALE GENOMIC DNA]</scope>
    <source>
        <strain evidence="2 3">TKL69</strain>
    </source>
</reference>
<evidence type="ECO:0000313" key="3">
    <source>
        <dbReference type="Proteomes" id="UP000315215"/>
    </source>
</evidence>
<dbReference type="AlphaFoldDB" id="A0A516KCX2"/>
<keyword evidence="3" id="KW-1185">Reference proteome</keyword>
<dbReference type="KEGG" id="aqt:FN924_03035"/>
<dbReference type="Gene3D" id="3.30.460.10">
    <property type="entry name" value="Beta Polymerase, domain 2"/>
    <property type="match status" value="1"/>
</dbReference>